<organism evidence="1 2">
    <name type="scientific">Desulfamplus magnetovallimortis</name>
    <dbReference type="NCBI Taxonomy" id="1246637"/>
    <lineage>
        <taxon>Bacteria</taxon>
        <taxon>Pseudomonadati</taxon>
        <taxon>Thermodesulfobacteriota</taxon>
        <taxon>Desulfobacteria</taxon>
        <taxon>Desulfobacterales</taxon>
        <taxon>Desulfobacteraceae</taxon>
        <taxon>Desulfamplus</taxon>
    </lineage>
</organism>
<dbReference type="Proteomes" id="UP000191931">
    <property type="component" value="Unassembled WGS sequence"/>
</dbReference>
<keyword evidence="2" id="KW-1185">Reference proteome</keyword>
<name>A0A1W1HIP8_9BACT</name>
<dbReference type="EMBL" id="FWEV01000308">
    <property type="protein sequence ID" value="SLM32381.1"/>
    <property type="molecule type" value="Genomic_DNA"/>
</dbReference>
<evidence type="ECO:0000313" key="1">
    <source>
        <dbReference type="EMBL" id="SLM32381.1"/>
    </source>
</evidence>
<reference evidence="1 2" key="1">
    <citation type="submission" date="2017-03" db="EMBL/GenBank/DDBJ databases">
        <authorList>
            <person name="Afonso C.L."/>
            <person name="Miller P.J."/>
            <person name="Scott M.A."/>
            <person name="Spackman E."/>
            <person name="Goraichik I."/>
            <person name="Dimitrov K.M."/>
            <person name="Suarez D.L."/>
            <person name="Swayne D.E."/>
        </authorList>
    </citation>
    <scope>NUCLEOTIDE SEQUENCE [LARGE SCALE GENOMIC DNA]</scope>
    <source>
        <strain evidence="1">PRJEB14757</strain>
    </source>
</reference>
<protein>
    <submittedName>
        <fullName evidence="1">Uncharacterized protein</fullName>
    </submittedName>
</protein>
<proteinExistence type="predicted"/>
<dbReference type="AlphaFoldDB" id="A0A1W1HIP8"/>
<accession>A0A1W1HIP8</accession>
<sequence length="45" mass="5453">MKDAGRQRRTGEYIQSGYKHNNRLRVGNLFTYNRQFSHKGWLHQC</sequence>
<gene>
    <name evidence="1" type="ORF">MTBBW1_640022</name>
</gene>
<evidence type="ECO:0000313" key="2">
    <source>
        <dbReference type="Proteomes" id="UP000191931"/>
    </source>
</evidence>